<dbReference type="PROSITE" id="PS51707">
    <property type="entry name" value="CYTH"/>
    <property type="match status" value="1"/>
</dbReference>
<dbReference type="RefSeq" id="WP_338251896.1">
    <property type="nucleotide sequence ID" value="NZ_AP028907.1"/>
</dbReference>
<dbReference type="InterPro" id="IPR008173">
    <property type="entry name" value="Adenylyl_cyclase_CyaB"/>
</dbReference>
<dbReference type="SUPFAM" id="SSF55154">
    <property type="entry name" value="CYTH-like phosphatases"/>
    <property type="match status" value="1"/>
</dbReference>
<evidence type="ECO:0000259" key="1">
    <source>
        <dbReference type="PROSITE" id="PS51707"/>
    </source>
</evidence>
<accession>A0ABN6ZRS5</accession>
<keyword evidence="3" id="KW-1185">Reference proteome</keyword>
<dbReference type="InterPro" id="IPR033469">
    <property type="entry name" value="CYTH-like_dom_sf"/>
</dbReference>
<gene>
    <name evidence="2" type="primary">cyaB</name>
    <name evidence="2" type="ORF">PABY_06650</name>
</gene>
<evidence type="ECO:0000313" key="2">
    <source>
        <dbReference type="EMBL" id="BES81098.1"/>
    </source>
</evidence>
<name>A0ABN6ZRS5_9CREN</name>
<dbReference type="SMART" id="SM01118">
    <property type="entry name" value="CYTH"/>
    <property type="match status" value="1"/>
</dbReference>
<dbReference type="CDD" id="cd07890">
    <property type="entry name" value="CYTH-like_AC_IV-like"/>
    <property type="match status" value="1"/>
</dbReference>
<organism evidence="2 3">
    <name type="scientific">Pyrodictium abyssi</name>
    <dbReference type="NCBI Taxonomy" id="54256"/>
    <lineage>
        <taxon>Archaea</taxon>
        <taxon>Thermoproteota</taxon>
        <taxon>Thermoprotei</taxon>
        <taxon>Desulfurococcales</taxon>
        <taxon>Pyrodictiaceae</taxon>
        <taxon>Pyrodictium</taxon>
    </lineage>
</organism>
<dbReference type="InterPro" id="IPR023577">
    <property type="entry name" value="CYTH_domain"/>
</dbReference>
<dbReference type="PANTHER" id="PTHR21028">
    <property type="entry name" value="SI:CH211-156B7.4"/>
    <property type="match status" value="1"/>
</dbReference>
<dbReference type="EMBL" id="AP028907">
    <property type="protein sequence ID" value="BES81098.1"/>
    <property type="molecule type" value="Genomic_DNA"/>
</dbReference>
<dbReference type="Proteomes" id="UP001341135">
    <property type="component" value="Chromosome"/>
</dbReference>
<feature type="domain" description="CYTH" evidence="1">
    <location>
        <begin position="5"/>
        <end position="181"/>
    </location>
</feature>
<dbReference type="Gene3D" id="2.40.320.10">
    <property type="entry name" value="Hypothetical Protein Pfu-838710-001"/>
    <property type="match status" value="1"/>
</dbReference>
<dbReference type="NCBIfam" id="TIGR00318">
    <property type="entry name" value="cyaB"/>
    <property type="match status" value="1"/>
</dbReference>
<dbReference type="Pfam" id="PF01928">
    <property type="entry name" value="CYTH"/>
    <property type="match status" value="1"/>
</dbReference>
<evidence type="ECO:0000313" key="3">
    <source>
        <dbReference type="Proteomes" id="UP001341135"/>
    </source>
</evidence>
<reference evidence="2 3" key="1">
    <citation type="submission" date="2023-09" db="EMBL/GenBank/DDBJ databases">
        <title>Pyrofollis japonicus gen. nov. sp. nov., a novel member of the family Pyrodictiaceae isolated from the Iheya North hydrothermal field.</title>
        <authorList>
            <person name="Miyazaki U."/>
            <person name="Sanari M."/>
            <person name="Tame A."/>
            <person name="Kitajima M."/>
            <person name="Okamoto A."/>
            <person name="Sawayama S."/>
            <person name="Miyazaki J."/>
            <person name="Takai K."/>
            <person name="Nakagawa S."/>
        </authorList>
    </citation>
    <scope>NUCLEOTIDE SEQUENCE [LARGE SCALE GENOMIC DNA]</scope>
    <source>
        <strain evidence="2 3">AV2</strain>
    </source>
</reference>
<sequence>MAGGGVEVEAKLRLASCRELERVRRRLEELGAWLEGEVVEEDTYFRHPCRDFAETDEALRLRIVGGRAEMTYKGPKRIIGGSKARAEYTTAVADPGEAARILEALGFRPAATVRKHRIYYRLGDVAVSLDRVEGLGCFLEAEYRGPGGPEEASKAIEEALEKLGVATRERVYKSYLELLLENHAASTPEA</sequence>
<proteinExistence type="predicted"/>
<dbReference type="PANTHER" id="PTHR21028:SF2">
    <property type="entry name" value="CYTH DOMAIN-CONTAINING PROTEIN"/>
    <property type="match status" value="1"/>
</dbReference>
<dbReference type="GeneID" id="89288690"/>
<protein>
    <submittedName>
        <fullName evidence="2">Class IV adenylate cyclase</fullName>
    </submittedName>
</protein>